<reference evidence="3 4" key="1">
    <citation type="submission" date="2019-08" db="EMBL/GenBank/DDBJ databases">
        <title>Ulvibacter marinistellae sp. nov., isolated from a starfish, Patiria pectinifera.</title>
        <authorList>
            <person name="Kawano K."/>
            <person name="Ushijima N."/>
            <person name="Kihara M."/>
            <person name="Itoh H."/>
        </authorList>
    </citation>
    <scope>NUCLEOTIDE SEQUENCE [LARGE SCALE GENOMIC DNA]</scope>
    <source>
        <strain evidence="3 4">KK4</strain>
    </source>
</reference>
<dbReference type="Proteomes" id="UP000326994">
    <property type="component" value="Unassembled WGS sequence"/>
</dbReference>
<feature type="coiled-coil region" evidence="1">
    <location>
        <begin position="75"/>
        <end position="102"/>
    </location>
</feature>
<dbReference type="EMBL" id="BKCF01000002">
    <property type="protein sequence ID" value="GEQ86171.1"/>
    <property type="molecule type" value="Genomic_DNA"/>
</dbReference>
<accession>A0A5J4G239</accession>
<dbReference type="OrthoDB" id="1161413at2"/>
<evidence type="ECO:0000313" key="3">
    <source>
        <dbReference type="EMBL" id="GEQ86171.1"/>
    </source>
</evidence>
<keyword evidence="4" id="KW-1185">Reference proteome</keyword>
<dbReference type="AlphaFoldDB" id="A0A5J4G239"/>
<proteinExistence type="predicted"/>
<dbReference type="InterPro" id="IPR007048">
    <property type="entry name" value="IraD/Gp25-like"/>
</dbReference>
<gene>
    <name evidence="3" type="ORF">ULMS_16790</name>
</gene>
<evidence type="ECO:0000259" key="2">
    <source>
        <dbReference type="Pfam" id="PF04965"/>
    </source>
</evidence>
<sequence length="144" mass="16748">MKNNRYYTLPLQANKMLSGGMHDSCTINESIAHYIHLANTSYFGECTFDEDFGSAIWLVDFDNLKSSNRLKAFIVESLEESLNRIEKRLSNIRVEVKVKQEELFGMTESNRIKKKIDIHITARVNKTNEAFSYVEYFYLGPLSY</sequence>
<name>A0A5J4G239_9FLAO</name>
<comment type="caution">
    <text evidence="3">The sequence shown here is derived from an EMBL/GenBank/DDBJ whole genome shotgun (WGS) entry which is preliminary data.</text>
</comment>
<keyword evidence="1" id="KW-0175">Coiled coil</keyword>
<organism evidence="3 4">
    <name type="scientific">Patiriisocius marinistellae</name>
    <dbReference type="NCBI Taxonomy" id="2494560"/>
    <lineage>
        <taxon>Bacteria</taxon>
        <taxon>Pseudomonadati</taxon>
        <taxon>Bacteroidota</taxon>
        <taxon>Flavobacteriia</taxon>
        <taxon>Flavobacteriales</taxon>
        <taxon>Flavobacteriaceae</taxon>
        <taxon>Patiriisocius</taxon>
    </lineage>
</organism>
<dbReference type="Gene3D" id="3.10.450.40">
    <property type="match status" value="1"/>
</dbReference>
<dbReference type="Pfam" id="PF04965">
    <property type="entry name" value="GPW_gp25"/>
    <property type="match status" value="1"/>
</dbReference>
<feature type="domain" description="IraD/Gp25-like" evidence="2">
    <location>
        <begin position="31"/>
        <end position="128"/>
    </location>
</feature>
<evidence type="ECO:0000256" key="1">
    <source>
        <dbReference type="SAM" id="Coils"/>
    </source>
</evidence>
<dbReference type="SUPFAM" id="SSF160719">
    <property type="entry name" value="gpW/gp25-like"/>
    <property type="match status" value="1"/>
</dbReference>
<protein>
    <recommendedName>
        <fullName evidence="2">IraD/Gp25-like domain-containing protein</fullName>
    </recommendedName>
</protein>
<dbReference type="RefSeq" id="WP_151894097.1">
    <property type="nucleotide sequence ID" value="NZ_BKCF01000002.1"/>
</dbReference>
<evidence type="ECO:0000313" key="4">
    <source>
        <dbReference type="Proteomes" id="UP000326994"/>
    </source>
</evidence>